<evidence type="ECO:0000313" key="3">
    <source>
        <dbReference type="Proteomes" id="UP000223606"/>
    </source>
</evidence>
<dbReference type="InterPro" id="IPR027373">
    <property type="entry name" value="RHH_dom"/>
</dbReference>
<dbReference type="InterPro" id="IPR038268">
    <property type="entry name" value="RHH_sf"/>
</dbReference>
<dbReference type="Proteomes" id="UP000223606">
    <property type="component" value="Chromosome 1"/>
</dbReference>
<gene>
    <name evidence="2" type="ORF">HDIA_2882</name>
</gene>
<reference evidence="3" key="1">
    <citation type="submission" date="2017-09" db="EMBL/GenBank/DDBJ databases">
        <title>Genome sequence of Nannocystis excedens DSM 71.</title>
        <authorList>
            <person name="Blom J."/>
        </authorList>
    </citation>
    <scope>NUCLEOTIDE SEQUENCE [LARGE SCALE GENOMIC DNA]</scope>
    <source>
        <strain evidence="3">type strain: E19</strain>
    </source>
</reference>
<dbReference type="KEGG" id="hdi:HDIA_2882"/>
<accession>A0A2C9D844</accession>
<protein>
    <recommendedName>
        <fullName evidence="1">Ribbon-helix-helix domain-containing protein</fullName>
    </recommendedName>
</protein>
<dbReference type="RefSeq" id="WP_162292653.1">
    <property type="nucleotide sequence ID" value="NZ_LT960614.1"/>
</dbReference>
<organism evidence="2 3">
    <name type="scientific">Hartmannibacter diazotrophicus</name>
    <dbReference type="NCBI Taxonomy" id="1482074"/>
    <lineage>
        <taxon>Bacteria</taxon>
        <taxon>Pseudomonadati</taxon>
        <taxon>Pseudomonadota</taxon>
        <taxon>Alphaproteobacteria</taxon>
        <taxon>Hyphomicrobiales</taxon>
        <taxon>Pleomorphomonadaceae</taxon>
        <taxon>Hartmannibacter</taxon>
    </lineage>
</organism>
<dbReference type="Gene3D" id="1.10.3990.20">
    <property type="entry name" value="protein bp1543"/>
    <property type="match status" value="1"/>
</dbReference>
<keyword evidence="3" id="KW-1185">Reference proteome</keyword>
<dbReference type="Pfam" id="PF13467">
    <property type="entry name" value="RHH_4"/>
    <property type="match status" value="1"/>
</dbReference>
<dbReference type="AlphaFoldDB" id="A0A2C9D844"/>
<evidence type="ECO:0000313" key="2">
    <source>
        <dbReference type="EMBL" id="SON56423.1"/>
    </source>
</evidence>
<feature type="domain" description="Ribbon-helix-helix" evidence="1">
    <location>
        <begin position="2"/>
        <end position="63"/>
    </location>
</feature>
<dbReference type="EMBL" id="LT960614">
    <property type="protein sequence ID" value="SON56423.1"/>
    <property type="molecule type" value="Genomic_DNA"/>
</dbReference>
<evidence type="ECO:0000259" key="1">
    <source>
        <dbReference type="Pfam" id="PF13467"/>
    </source>
</evidence>
<proteinExistence type="predicted"/>
<sequence>MEKRSVSLAGHRTSVALEPEFWQAIDEIAAERGVSLAGLIAEIDRSRDETNLASALRLMVLARYRPSPGTGD</sequence>
<name>A0A2C9D844_9HYPH</name>